<dbReference type="AlphaFoldDB" id="D6PJW3"/>
<dbReference type="EMBL" id="GU943114">
    <property type="protein sequence ID" value="ADD96014.1"/>
    <property type="molecule type" value="Genomic_DNA"/>
</dbReference>
<dbReference type="PRINTS" id="PR00598">
    <property type="entry name" value="HTHMARR"/>
</dbReference>
<name>D6PJW3_9ZZZZ</name>
<dbReference type="PANTHER" id="PTHR33164">
    <property type="entry name" value="TRANSCRIPTIONAL REGULATOR, MARR FAMILY"/>
    <property type="match status" value="1"/>
</dbReference>
<dbReference type="SMART" id="SM00347">
    <property type="entry name" value="HTH_MARR"/>
    <property type="match status" value="1"/>
</dbReference>
<dbReference type="Gene3D" id="1.10.10.10">
    <property type="entry name" value="Winged helix-like DNA-binding domain superfamily/Winged helix DNA-binding domain"/>
    <property type="match status" value="1"/>
</dbReference>
<dbReference type="InterPro" id="IPR000835">
    <property type="entry name" value="HTH_MarR-typ"/>
</dbReference>
<reference evidence="2" key="1">
    <citation type="journal article" date="2010" name="ISME J.">
        <title>Metagenome of the Mediterranean deep chlorophyll maximum studied by direct and fosmid library 454 pyrosequencing.</title>
        <authorList>
            <person name="Ghai R."/>
            <person name="Martin-Cuadrado A.B."/>
            <person name="Molto A.G."/>
            <person name="Heredia I.G."/>
            <person name="Cabrera R."/>
            <person name="Martin J."/>
            <person name="Verdu M."/>
            <person name="Deschamps P."/>
            <person name="Moreira D."/>
            <person name="Lopez-Garcia P."/>
            <person name="Mira A."/>
            <person name="Rodriguez-Valera F."/>
        </authorList>
    </citation>
    <scope>NUCLEOTIDE SEQUENCE</scope>
</reference>
<sequence length="114" mass="12992">MTHTQYNALRILRGAGDMGLTCGEISERMITRDSDITRMLDRLESRQLIRRERRDADRRIVRAFITAKGLELLAEIEEPLTGWQTAKLAGLDDPELRTLIALLEKVRNSIIGSD</sequence>
<dbReference type="GO" id="GO:0006950">
    <property type="term" value="P:response to stress"/>
    <property type="evidence" value="ECO:0007669"/>
    <property type="project" value="TreeGrafter"/>
</dbReference>
<proteinExistence type="predicted"/>
<feature type="domain" description="HTH marR-type" evidence="1">
    <location>
        <begin position="1"/>
        <end position="108"/>
    </location>
</feature>
<dbReference type="PROSITE" id="PS50995">
    <property type="entry name" value="HTH_MARR_2"/>
    <property type="match status" value="1"/>
</dbReference>
<protein>
    <submittedName>
        <fullName evidence="2">MarR family transcriptional regulator</fullName>
    </submittedName>
</protein>
<dbReference type="Pfam" id="PF01047">
    <property type="entry name" value="MarR"/>
    <property type="match status" value="1"/>
</dbReference>
<evidence type="ECO:0000313" key="2">
    <source>
        <dbReference type="EMBL" id="ADD96014.1"/>
    </source>
</evidence>
<dbReference type="GO" id="GO:0003700">
    <property type="term" value="F:DNA-binding transcription factor activity"/>
    <property type="evidence" value="ECO:0007669"/>
    <property type="project" value="InterPro"/>
</dbReference>
<dbReference type="SUPFAM" id="SSF46785">
    <property type="entry name" value="Winged helix' DNA-binding domain"/>
    <property type="match status" value="1"/>
</dbReference>
<evidence type="ECO:0000259" key="1">
    <source>
        <dbReference type="PROSITE" id="PS50995"/>
    </source>
</evidence>
<dbReference type="PANTHER" id="PTHR33164:SF101">
    <property type="entry name" value="TRANSCRIPTIONAL REPRESSOR MPRA"/>
    <property type="match status" value="1"/>
</dbReference>
<accession>D6PJW3</accession>
<organism evidence="2">
    <name type="scientific">uncultured organism MedDCM-OCT-S04-C138</name>
    <dbReference type="NCBI Taxonomy" id="743609"/>
    <lineage>
        <taxon>unclassified sequences</taxon>
        <taxon>environmental samples</taxon>
    </lineage>
</organism>
<dbReference type="InterPro" id="IPR036390">
    <property type="entry name" value="WH_DNA-bd_sf"/>
</dbReference>
<dbReference type="InterPro" id="IPR036388">
    <property type="entry name" value="WH-like_DNA-bd_sf"/>
</dbReference>
<dbReference type="InterPro" id="IPR039422">
    <property type="entry name" value="MarR/SlyA-like"/>
</dbReference>